<dbReference type="GO" id="GO:0016620">
    <property type="term" value="F:oxidoreductase activity, acting on the aldehyde or oxo group of donors, NAD or NADP as acceptor"/>
    <property type="evidence" value="ECO:0007669"/>
    <property type="project" value="InterPro"/>
</dbReference>
<evidence type="ECO:0000256" key="2">
    <source>
        <dbReference type="ARBA" id="ARBA00023002"/>
    </source>
</evidence>
<reference evidence="4 5" key="1">
    <citation type="journal article" date="2016" name="Int. J. Syst. Evol. Microbiol.">
        <title>Arsenicitalea aurantiaca gen. nov., sp. nov., a new member of the family Hyphomicrobiaceae, isolated from high-arsenic sediment.</title>
        <authorList>
            <person name="Mu Y."/>
            <person name="Zhou L."/>
            <person name="Zeng X.C."/>
            <person name="Liu L."/>
            <person name="Pan Y."/>
            <person name="Chen X."/>
            <person name="Wang J."/>
            <person name="Li S."/>
            <person name="Li W.J."/>
            <person name="Wang Y."/>
        </authorList>
    </citation>
    <scope>NUCLEOTIDE SEQUENCE [LARGE SCALE GENOMIC DNA]</scope>
    <source>
        <strain evidence="4 5">42-50</strain>
    </source>
</reference>
<name>A0A433XEJ9_9HYPH</name>
<dbReference type="OrthoDB" id="9812625at2"/>
<keyword evidence="2" id="KW-0560">Oxidoreductase</keyword>
<dbReference type="InterPro" id="IPR016161">
    <property type="entry name" value="Ald_DH/histidinol_DH"/>
</dbReference>
<organism evidence="4 5">
    <name type="scientific">Arsenicitalea aurantiaca</name>
    <dbReference type="NCBI Taxonomy" id="1783274"/>
    <lineage>
        <taxon>Bacteria</taxon>
        <taxon>Pseudomonadati</taxon>
        <taxon>Pseudomonadota</taxon>
        <taxon>Alphaproteobacteria</taxon>
        <taxon>Hyphomicrobiales</taxon>
        <taxon>Devosiaceae</taxon>
        <taxon>Arsenicitalea</taxon>
    </lineage>
</organism>
<evidence type="ECO:0000313" key="4">
    <source>
        <dbReference type="EMBL" id="RUT32480.1"/>
    </source>
</evidence>
<comment type="similarity">
    <text evidence="1">Belongs to the aldehyde dehydrogenase family.</text>
</comment>
<dbReference type="EMBL" id="RZNJ01000002">
    <property type="protein sequence ID" value="RUT32480.1"/>
    <property type="molecule type" value="Genomic_DNA"/>
</dbReference>
<dbReference type="Gene3D" id="3.40.605.10">
    <property type="entry name" value="Aldehyde Dehydrogenase, Chain A, domain 1"/>
    <property type="match status" value="1"/>
</dbReference>
<dbReference type="FunFam" id="3.40.309.10:FF:000009">
    <property type="entry name" value="Aldehyde dehydrogenase A"/>
    <property type="match status" value="1"/>
</dbReference>
<dbReference type="Pfam" id="PF00171">
    <property type="entry name" value="Aldedh"/>
    <property type="match status" value="1"/>
</dbReference>
<keyword evidence="5" id="KW-1185">Reference proteome</keyword>
<evidence type="ECO:0000313" key="5">
    <source>
        <dbReference type="Proteomes" id="UP000281547"/>
    </source>
</evidence>
<feature type="domain" description="Aldehyde dehydrogenase" evidence="3">
    <location>
        <begin position="15"/>
        <end position="477"/>
    </location>
</feature>
<dbReference type="InterPro" id="IPR016163">
    <property type="entry name" value="Ald_DH_C"/>
</dbReference>
<dbReference type="RefSeq" id="WP_127187437.1">
    <property type="nucleotide sequence ID" value="NZ_RZNJ01000002.1"/>
</dbReference>
<dbReference type="FunFam" id="3.40.605.10:FF:000007">
    <property type="entry name" value="NAD/NADP-dependent betaine aldehyde dehydrogenase"/>
    <property type="match status" value="1"/>
</dbReference>
<gene>
    <name evidence="4" type="ORF">EMQ25_04800</name>
</gene>
<dbReference type="AlphaFoldDB" id="A0A433XEJ9"/>
<evidence type="ECO:0000259" key="3">
    <source>
        <dbReference type="Pfam" id="PF00171"/>
    </source>
</evidence>
<dbReference type="PANTHER" id="PTHR43353:SF5">
    <property type="entry name" value="SUCCINATE-SEMIALDEHYDE DEHYDROGENASE, MITOCHONDRIAL"/>
    <property type="match status" value="1"/>
</dbReference>
<dbReference type="PROSITE" id="PS00070">
    <property type="entry name" value="ALDEHYDE_DEHYDR_CYS"/>
    <property type="match status" value="1"/>
</dbReference>
<dbReference type="InterPro" id="IPR050740">
    <property type="entry name" value="Aldehyde_DH_Superfamily"/>
</dbReference>
<dbReference type="InterPro" id="IPR016162">
    <property type="entry name" value="Ald_DH_N"/>
</dbReference>
<dbReference type="Gene3D" id="3.40.309.10">
    <property type="entry name" value="Aldehyde Dehydrogenase, Chain A, domain 2"/>
    <property type="match status" value="1"/>
</dbReference>
<dbReference type="Proteomes" id="UP000281547">
    <property type="component" value="Unassembled WGS sequence"/>
</dbReference>
<proteinExistence type="inferred from homology"/>
<dbReference type="InterPro" id="IPR016160">
    <property type="entry name" value="Ald_DH_CS_CYS"/>
</dbReference>
<evidence type="ECO:0000256" key="1">
    <source>
        <dbReference type="ARBA" id="ARBA00009986"/>
    </source>
</evidence>
<dbReference type="InterPro" id="IPR015590">
    <property type="entry name" value="Aldehyde_DH_dom"/>
</dbReference>
<sequence>MTNAFEGAMYLAGRWERGQGPDIRVENPATAETIGTISEASTSQIAEALAAARTAFPVWANLPAPVRAQHLKRIGAILSQRAVEIATIMTMEQGKPLNEARGEIEKLAQTFVFYAEEAVRVHGEIIPNDTEDFQSFVFREPIGVVAAISPWNYPAELIGWKLAAALAAGCTVVVKPPELTPFTALAIARAVEEGGVPPGVVSVLTGSGETVGQALVESPLVDKIAFTGSNRVGLAIQKSATTIKRLSLELGGNCPMIVTASADMDAAVKGAARRSFRNMGQICIAVNRIYVARPMYEEFVTRLGAAADALVIDNGLDNPAADLGAMASGAPLEKTKRHLADALGKGARLVAGGSAPQGEKFARGHFFRPTVLADCTHEMQVMTEETFGPLVGVAPFDTLADAVALANDSPFGLAAYAYTKLMDEMRHLSRRLDFGSVAINTVDAGIINAPYGGRKQSGIGYEHGREGMFEYFNLKHVRVRYDLPEGA</sequence>
<accession>A0A433XEJ9</accession>
<dbReference type="SUPFAM" id="SSF53720">
    <property type="entry name" value="ALDH-like"/>
    <property type="match status" value="1"/>
</dbReference>
<dbReference type="PANTHER" id="PTHR43353">
    <property type="entry name" value="SUCCINATE-SEMIALDEHYDE DEHYDROGENASE, MITOCHONDRIAL"/>
    <property type="match status" value="1"/>
</dbReference>
<comment type="caution">
    <text evidence="4">The sequence shown here is derived from an EMBL/GenBank/DDBJ whole genome shotgun (WGS) entry which is preliminary data.</text>
</comment>
<protein>
    <submittedName>
        <fullName evidence="4">NAD-dependent succinate-semialdehyde dehydrogenase</fullName>
    </submittedName>
</protein>
<dbReference type="CDD" id="cd07103">
    <property type="entry name" value="ALDH_F5_SSADH_GabD"/>
    <property type="match status" value="1"/>
</dbReference>